<dbReference type="Proteomes" id="UP001165960">
    <property type="component" value="Unassembled WGS sequence"/>
</dbReference>
<accession>A0ACC2SI51</accession>
<name>A0ACC2SI51_9FUNG</name>
<evidence type="ECO:0000313" key="1">
    <source>
        <dbReference type="EMBL" id="KAJ9062062.1"/>
    </source>
</evidence>
<keyword evidence="2" id="KW-1185">Reference proteome</keyword>
<keyword evidence="1" id="KW-0812">Transmembrane</keyword>
<sequence length="146" mass="16836">MRLLNTIRYALLAVFCVILLPGSVESFTIAVKPGTDECFFADLQHYDLMLLSYDVLEGGDLLIDFKLFNPLNVQLQDTPGRKDAYYSYNASNPGLHKYCFHNQLTEKKVSFNLNIVKHKVEEKKQSTEQFEFEAELEKNGRVYQSD</sequence>
<evidence type="ECO:0000313" key="2">
    <source>
        <dbReference type="Proteomes" id="UP001165960"/>
    </source>
</evidence>
<proteinExistence type="predicted"/>
<gene>
    <name evidence="1" type="primary">TMED5_1</name>
    <name evidence="1" type="ORF">DSO57_1014686</name>
</gene>
<dbReference type="EMBL" id="QTSX02005027">
    <property type="protein sequence ID" value="KAJ9062062.1"/>
    <property type="molecule type" value="Genomic_DNA"/>
</dbReference>
<organism evidence="1 2">
    <name type="scientific">Entomophthora muscae</name>
    <dbReference type="NCBI Taxonomy" id="34485"/>
    <lineage>
        <taxon>Eukaryota</taxon>
        <taxon>Fungi</taxon>
        <taxon>Fungi incertae sedis</taxon>
        <taxon>Zoopagomycota</taxon>
        <taxon>Entomophthoromycotina</taxon>
        <taxon>Entomophthoromycetes</taxon>
        <taxon>Entomophthorales</taxon>
        <taxon>Entomophthoraceae</taxon>
        <taxon>Entomophthora</taxon>
    </lineage>
</organism>
<protein>
    <submittedName>
        <fullName evidence="1">Transmembrane emp24 domain-containing protein 5</fullName>
    </submittedName>
</protein>
<reference evidence="1" key="1">
    <citation type="submission" date="2022-04" db="EMBL/GenBank/DDBJ databases">
        <title>Genome of the entomopathogenic fungus Entomophthora muscae.</title>
        <authorList>
            <person name="Elya C."/>
            <person name="Lovett B.R."/>
            <person name="Lee E."/>
            <person name="Macias A.M."/>
            <person name="Hajek A.E."/>
            <person name="De Bivort B.L."/>
            <person name="Kasson M.T."/>
            <person name="De Fine Licht H.H."/>
            <person name="Stajich J.E."/>
        </authorList>
    </citation>
    <scope>NUCLEOTIDE SEQUENCE</scope>
    <source>
        <strain evidence="1">Berkeley</strain>
    </source>
</reference>
<comment type="caution">
    <text evidence="1">The sequence shown here is derived from an EMBL/GenBank/DDBJ whole genome shotgun (WGS) entry which is preliminary data.</text>
</comment>
<keyword evidence="1" id="KW-0472">Membrane</keyword>